<dbReference type="GO" id="GO:0071555">
    <property type="term" value="P:cell wall organization"/>
    <property type="evidence" value="ECO:0007669"/>
    <property type="project" value="TreeGrafter"/>
</dbReference>
<dbReference type="SUPFAM" id="SSF54427">
    <property type="entry name" value="NTF2-like"/>
    <property type="match status" value="1"/>
</dbReference>
<protein>
    <submittedName>
        <fullName evidence="3">Beta-lactam-inducible penicillin-binding protein</fullName>
    </submittedName>
</protein>
<accession>A0A3G6J5H5</accession>
<reference evidence="3 4" key="1">
    <citation type="submission" date="2018-11" db="EMBL/GenBank/DDBJ databases">
        <authorList>
            <person name="Kleinhagauer T."/>
            <person name="Glaeser S.P."/>
            <person name="Spergser J."/>
            <person name="Ruckert C."/>
            <person name="Kaempfer P."/>
            <person name="Busse H.-J."/>
        </authorList>
    </citation>
    <scope>NUCLEOTIDE SEQUENCE [LARGE SCALE GENOMIC DNA]</scope>
    <source>
        <strain evidence="3 4">W8</strain>
    </source>
</reference>
<name>A0A3G6J5H5_9CORY</name>
<dbReference type="Pfam" id="PF05223">
    <property type="entry name" value="MecA_N"/>
    <property type="match status" value="1"/>
</dbReference>
<dbReference type="SUPFAM" id="SSF56601">
    <property type="entry name" value="beta-lactamase/transpeptidase-like"/>
    <property type="match status" value="1"/>
</dbReference>
<dbReference type="PANTHER" id="PTHR30627">
    <property type="entry name" value="PEPTIDOGLYCAN D,D-TRANSPEPTIDASE"/>
    <property type="match status" value="1"/>
</dbReference>
<evidence type="ECO:0000313" key="3">
    <source>
        <dbReference type="EMBL" id="AZA11670.1"/>
    </source>
</evidence>
<dbReference type="Pfam" id="PF00905">
    <property type="entry name" value="Transpeptidase"/>
    <property type="match status" value="1"/>
</dbReference>
<dbReference type="InterPro" id="IPR012338">
    <property type="entry name" value="Beta-lactam/transpept-like"/>
</dbReference>
<dbReference type="GO" id="GO:0071972">
    <property type="term" value="F:peptidoglycan L,D-transpeptidase activity"/>
    <property type="evidence" value="ECO:0007669"/>
    <property type="project" value="TreeGrafter"/>
</dbReference>
<proteinExistence type="predicted"/>
<sequence precursor="true">MIGGVSLFRMNQARQRGIAVGVIASTLGSLVACTPKPASAEPLVEQYIQDLQSQDFSGAAELSDDPAAATILEDSWKGLQAEGLSATVENVKTNDTIATATVNYQWDLPKDRSFEYQADITLNRINDQWSIRWQPTALHPRLGANQHLELRAVNAEKASVVSSDGADVLVPGTVYRILIDTDQVTDPAVVSRSVVAQLNAAHGFDDTVTVPDIKELEQAIRKHSGTYSVTTVSKETGERIKGGLESVPGVRLNPEAAMVNTDPDFAPDVISRVTSLVSDELEGSNGWKIAAVTSDGAEMEQLDYHSPDPAPSVQISLDHKVQQAAEEAVNLRADKQAVLVAVRPSTGQILAIAQTDKADKAGDLALTGMFPPGSTFKIVTASAGIEDQGLTPGSIVPCPGSMNIYGRVVNNYNGFSLGNVPLQQAFARSCNTTFADFSTKLQPGQLKDVGKEFGIGVDYDIPGISTVTGQIPEGDTELDRTEAGYGQGDVLVSPFGLAMVSATAATGHTPVPTLISTKDTKVSGEQHNPDQATIDQLRDLMAAVTAGGGTAAGMSQQGGKIFAKTGEAEINGGSHAWFTGYREDDIAFATLVVLGGGSETAVAVTDKFFTTLDDLRAQGSLPPAEQPQP</sequence>
<dbReference type="EMBL" id="CP033897">
    <property type="protein sequence ID" value="AZA11670.1"/>
    <property type="molecule type" value="Genomic_DNA"/>
</dbReference>
<dbReference type="GO" id="GO:0008658">
    <property type="term" value="F:penicillin binding"/>
    <property type="evidence" value="ECO:0007669"/>
    <property type="project" value="InterPro"/>
</dbReference>
<evidence type="ECO:0000313" key="4">
    <source>
        <dbReference type="Proteomes" id="UP000271587"/>
    </source>
</evidence>
<organism evidence="3 4">
    <name type="scientific">Corynebacterium gerontici</name>
    <dbReference type="NCBI Taxonomy" id="2079234"/>
    <lineage>
        <taxon>Bacteria</taxon>
        <taxon>Bacillati</taxon>
        <taxon>Actinomycetota</taxon>
        <taxon>Actinomycetes</taxon>
        <taxon>Mycobacteriales</taxon>
        <taxon>Corynebacteriaceae</taxon>
        <taxon>Corynebacterium</taxon>
    </lineage>
</organism>
<gene>
    <name evidence="3" type="primary">pbp</name>
    <name evidence="3" type="ORF">CGERO_06850</name>
</gene>
<dbReference type="PANTHER" id="PTHR30627:SF24">
    <property type="entry name" value="PENICILLIN-BINDING PROTEIN 4B"/>
    <property type="match status" value="1"/>
</dbReference>
<dbReference type="InterPro" id="IPR001460">
    <property type="entry name" value="PCN-bd_Tpept"/>
</dbReference>
<dbReference type="GO" id="GO:0046677">
    <property type="term" value="P:response to antibiotic"/>
    <property type="evidence" value="ECO:0007669"/>
    <property type="project" value="InterPro"/>
</dbReference>
<keyword evidence="4" id="KW-1185">Reference proteome</keyword>
<evidence type="ECO:0000259" key="2">
    <source>
        <dbReference type="Pfam" id="PF05223"/>
    </source>
</evidence>
<dbReference type="AlphaFoldDB" id="A0A3G6J5H5"/>
<dbReference type="Gene3D" id="3.40.710.10">
    <property type="entry name" value="DD-peptidase/beta-lactamase superfamily"/>
    <property type="match status" value="1"/>
</dbReference>
<dbReference type="KEGG" id="cgk:CGERO_06850"/>
<dbReference type="InterPro" id="IPR007887">
    <property type="entry name" value="MecA_N"/>
</dbReference>
<evidence type="ECO:0000259" key="1">
    <source>
        <dbReference type="Pfam" id="PF00905"/>
    </source>
</evidence>
<dbReference type="InterPro" id="IPR032710">
    <property type="entry name" value="NTF2-like_dom_sf"/>
</dbReference>
<feature type="domain" description="Penicillin-binding protein transpeptidase" evidence="1">
    <location>
        <begin position="339"/>
        <end position="596"/>
    </location>
</feature>
<dbReference type="GO" id="GO:0005886">
    <property type="term" value="C:plasma membrane"/>
    <property type="evidence" value="ECO:0007669"/>
    <property type="project" value="TreeGrafter"/>
</dbReference>
<feature type="domain" description="NTF2-like N-terminal transpeptidase" evidence="2">
    <location>
        <begin position="40"/>
        <end position="146"/>
    </location>
</feature>
<dbReference type="Proteomes" id="UP000271587">
    <property type="component" value="Chromosome"/>
</dbReference>
<dbReference type="InterPro" id="IPR050515">
    <property type="entry name" value="Beta-lactam/transpept"/>
</dbReference>